<keyword evidence="2" id="KW-1185">Reference proteome</keyword>
<dbReference type="Gene3D" id="1.25.40.10">
    <property type="entry name" value="Tetratricopeptide repeat domain"/>
    <property type="match status" value="1"/>
</dbReference>
<dbReference type="OrthoDB" id="320535at2759"/>
<protein>
    <submittedName>
        <fullName evidence="1">Uncharacterized protein</fullName>
    </submittedName>
</protein>
<name>A0A1R2C9V0_9CILI</name>
<dbReference type="SUPFAM" id="SSF48452">
    <property type="entry name" value="TPR-like"/>
    <property type="match status" value="1"/>
</dbReference>
<comment type="caution">
    <text evidence="1">The sequence shown here is derived from an EMBL/GenBank/DDBJ whole genome shotgun (WGS) entry which is preliminary data.</text>
</comment>
<dbReference type="InterPro" id="IPR011990">
    <property type="entry name" value="TPR-like_helical_dom_sf"/>
</dbReference>
<dbReference type="AlphaFoldDB" id="A0A1R2C9V0"/>
<accession>A0A1R2C9V0</accession>
<evidence type="ECO:0000313" key="1">
    <source>
        <dbReference type="EMBL" id="OMJ85784.1"/>
    </source>
</evidence>
<dbReference type="EMBL" id="MPUH01000226">
    <property type="protein sequence ID" value="OMJ85784.1"/>
    <property type="molecule type" value="Genomic_DNA"/>
</dbReference>
<sequence length="794" mass="92509">MNNSSLKSSEKFVQIPASEFFSFLQTKLRRCPRNRAICSDFKPIDNFQHPLPSKTNLIRPEEGLKLDGSSCFMWFVLRTKKIRDLVPDIEFLKYREVCLQMISKIGDCIEAQFGLGTLQAYEGNIDAALQHINIALSQSNADHSFNVLNAVLTVFRINSKKRALHAKKLCYDLIKKGIETIEVFWALMKISLSDYLKHGIEIETPEHYAAKLKIKSDYYGALAWAEIFLKNKIDEYKGVVLLKHLIKKYPNHPEALLKLWNYYYYTLYDYASALEIIEQAFVFETGKTSEYSVVISLNYARSLYKNKKYRSCFELLQIEYTKHSLFTVILYHYGRLCVKSKDQLFLGSAIGALEETLKTCSEIRHGQIYYWLTYAYLQAEEKVEAFNCAKKSVALLSEILDKHKCFDPEYERRITRKINSLQSIIKDLHINILDIEMLEKVLEDYPPLRIEECKVYCNSIHKFDSLEGYLYEAKMLWKAGKYCKAKETLLNQLSCTRVKMKAFFALIEYLKIEGDHEYTLNLSKEMVARCRSPMIPVQIWIRANMIYAKALEKNNRVNEALLVYKSLAQVQPIPFIPDLSYTRELQRSFNREDLDTVVIRLEAKEQRYSYLTSTTRDYQIQRSKLVCSRQYISPTLLGDDEEEYEITSERSKTVSTERSESELVGSRAPEPLRKTRISSIPSGDSANIGFSVTTYYDFLYKIGRTCAKNSVHLKDGIYALHDFLNTHHYWTIEGIEIVEEFKVKAKFWLGILYFKTKQNKLAEEIFRDILSMLFQLGRTKMSSEALRILKTICD</sequence>
<organism evidence="1 2">
    <name type="scientific">Stentor coeruleus</name>
    <dbReference type="NCBI Taxonomy" id="5963"/>
    <lineage>
        <taxon>Eukaryota</taxon>
        <taxon>Sar</taxon>
        <taxon>Alveolata</taxon>
        <taxon>Ciliophora</taxon>
        <taxon>Postciliodesmatophora</taxon>
        <taxon>Heterotrichea</taxon>
        <taxon>Heterotrichida</taxon>
        <taxon>Stentoridae</taxon>
        <taxon>Stentor</taxon>
    </lineage>
</organism>
<proteinExistence type="predicted"/>
<gene>
    <name evidence="1" type="ORF">SteCoe_12854</name>
</gene>
<reference evidence="1 2" key="1">
    <citation type="submission" date="2016-11" db="EMBL/GenBank/DDBJ databases">
        <title>The macronuclear genome of Stentor coeruleus: a giant cell with tiny introns.</title>
        <authorList>
            <person name="Slabodnick M."/>
            <person name="Ruby J.G."/>
            <person name="Reiff S.B."/>
            <person name="Swart E.C."/>
            <person name="Gosai S."/>
            <person name="Prabakaran S."/>
            <person name="Witkowska E."/>
            <person name="Larue G.E."/>
            <person name="Fisher S."/>
            <person name="Freeman R.M."/>
            <person name="Gunawardena J."/>
            <person name="Chu W."/>
            <person name="Stover N.A."/>
            <person name="Gregory B.D."/>
            <person name="Nowacki M."/>
            <person name="Derisi J."/>
            <person name="Roy S.W."/>
            <person name="Marshall W.F."/>
            <person name="Sood P."/>
        </authorList>
    </citation>
    <scope>NUCLEOTIDE SEQUENCE [LARGE SCALE GENOMIC DNA]</scope>
    <source>
        <strain evidence="1">WM001</strain>
    </source>
</reference>
<dbReference type="Proteomes" id="UP000187209">
    <property type="component" value="Unassembled WGS sequence"/>
</dbReference>
<evidence type="ECO:0000313" key="2">
    <source>
        <dbReference type="Proteomes" id="UP000187209"/>
    </source>
</evidence>